<dbReference type="OrthoDB" id="9799921at2"/>
<dbReference type="InterPro" id="IPR036895">
    <property type="entry name" value="Uracil-DNA_glycosylase-like_sf"/>
</dbReference>
<keyword evidence="3" id="KW-0234">DNA repair</keyword>
<keyword evidence="1" id="KW-0227">DNA damage</keyword>
<dbReference type="EMBL" id="VDUZ01000016">
    <property type="protein sequence ID" value="TXL74901.1"/>
    <property type="molecule type" value="Genomic_DNA"/>
</dbReference>
<dbReference type="SMART" id="SM00986">
    <property type="entry name" value="UDG"/>
    <property type="match status" value="1"/>
</dbReference>
<sequence>MCRRDAHAQRHREALVPDVLAPDLDLVFCGTAPSPVSYRERAYYANPGNSFWRTLHTVGVLPELLAPKRYAEVLRHGIGLTDLNKTEYGSDHELSPLAMDRDALRAKLRRFRPAAVAFTSKNAGALFFGAKTLAYGRQGQAIVDALDDPVLSVITYFVLSSPSGRARSWWTLQPWEEAAAFVKARREARLSRSLSA</sequence>
<dbReference type="GO" id="GO:0006285">
    <property type="term" value="P:base-excision repair, AP site formation"/>
    <property type="evidence" value="ECO:0007669"/>
    <property type="project" value="InterPro"/>
</dbReference>
<dbReference type="PANTHER" id="PTHR12159">
    <property type="entry name" value="G/T AND G/U MISMATCH-SPECIFIC DNA GLYCOSYLASE"/>
    <property type="match status" value="1"/>
</dbReference>
<dbReference type="PANTHER" id="PTHR12159:SF9">
    <property type="entry name" value="G_T MISMATCH-SPECIFIC THYMINE DNA GLYCOSYLASE"/>
    <property type="match status" value="1"/>
</dbReference>
<keyword evidence="2" id="KW-0378">Hydrolase</keyword>
<dbReference type="InterPro" id="IPR005122">
    <property type="entry name" value="Uracil-DNA_glycosylase-like"/>
</dbReference>
<dbReference type="GO" id="GO:0008263">
    <property type="term" value="F:pyrimidine-specific mismatch base pair DNA N-glycosylase activity"/>
    <property type="evidence" value="ECO:0007669"/>
    <property type="project" value="TreeGrafter"/>
</dbReference>
<protein>
    <submittedName>
        <fullName evidence="5">Mismatch-specific DNA-glycosylase</fullName>
    </submittedName>
</protein>
<reference evidence="5 6" key="1">
    <citation type="submission" date="2019-06" db="EMBL/GenBank/DDBJ databases">
        <title>New taxonomy in bacterial strain CC-CFT640, isolated from vineyard.</title>
        <authorList>
            <person name="Lin S.-Y."/>
            <person name="Tsai C.-F."/>
            <person name="Young C.-C."/>
        </authorList>
    </citation>
    <scope>NUCLEOTIDE SEQUENCE [LARGE SCALE GENOMIC DNA]</scope>
    <source>
        <strain evidence="5 6">CC-CFT640</strain>
    </source>
</reference>
<organism evidence="5 6">
    <name type="scientific">Vineibacter terrae</name>
    <dbReference type="NCBI Taxonomy" id="2586908"/>
    <lineage>
        <taxon>Bacteria</taxon>
        <taxon>Pseudomonadati</taxon>
        <taxon>Pseudomonadota</taxon>
        <taxon>Alphaproteobacteria</taxon>
        <taxon>Hyphomicrobiales</taxon>
        <taxon>Vineibacter</taxon>
    </lineage>
</organism>
<comment type="caution">
    <text evidence="5">The sequence shown here is derived from an EMBL/GenBank/DDBJ whole genome shotgun (WGS) entry which is preliminary data.</text>
</comment>
<evidence type="ECO:0000256" key="1">
    <source>
        <dbReference type="ARBA" id="ARBA00022763"/>
    </source>
</evidence>
<accession>A0A5C8PM52</accession>
<dbReference type="Proteomes" id="UP000321638">
    <property type="component" value="Unassembled WGS sequence"/>
</dbReference>
<evidence type="ECO:0000313" key="6">
    <source>
        <dbReference type="Proteomes" id="UP000321638"/>
    </source>
</evidence>
<dbReference type="SUPFAM" id="SSF52141">
    <property type="entry name" value="Uracil-DNA glycosylase-like"/>
    <property type="match status" value="1"/>
</dbReference>
<dbReference type="SMART" id="SM00987">
    <property type="entry name" value="UreE_C"/>
    <property type="match status" value="1"/>
</dbReference>
<gene>
    <name evidence="5" type="ORF">FHP25_15695</name>
</gene>
<dbReference type="Pfam" id="PF03167">
    <property type="entry name" value="UDG"/>
    <property type="match status" value="1"/>
</dbReference>
<dbReference type="InterPro" id="IPR015637">
    <property type="entry name" value="MUG/TDG"/>
</dbReference>
<evidence type="ECO:0000313" key="5">
    <source>
        <dbReference type="EMBL" id="TXL74901.1"/>
    </source>
</evidence>
<dbReference type="AlphaFoldDB" id="A0A5C8PM52"/>
<dbReference type="Gene3D" id="3.40.470.10">
    <property type="entry name" value="Uracil-DNA glycosylase-like domain"/>
    <property type="match status" value="1"/>
</dbReference>
<name>A0A5C8PM52_9HYPH</name>
<evidence type="ECO:0000256" key="2">
    <source>
        <dbReference type="ARBA" id="ARBA00022801"/>
    </source>
</evidence>
<keyword evidence="6" id="KW-1185">Reference proteome</keyword>
<evidence type="ECO:0000256" key="3">
    <source>
        <dbReference type="ARBA" id="ARBA00023204"/>
    </source>
</evidence>
<feature type="domain" description="Uracil-DNA glycosylase-like" evidence="4">
    <location>
        <begin position="17"/>
        <end position="185"/>
    </location>
</feature>
<dbReference type="GO" id="GO:0004844">
    <property type="term" value="F:uracil DNA N-glycosylase activity"/>
    <property type="evidence" value="ECO:0007669"/>
    <property type="project" value="TreeGrafter"/>
</dbReference>
<evidence type="ECO:0000259" key="4">
    <source>
        <dbReference type="SMART" id="SM00986"/>
    </source>
</evidence>
<dbReference type="CDD" id="cd10028">
    <property type="entry name" value="UDG-F2_TDG_MUG"/>
    <property type="match status" value="1"/>
</dbReference>
<proteinExistence type="predicted"/>